<accession>A0A699HRN2</accession>
<dbReference type="AlphaFoldDB" id="A0A699HRN2"/>
<keyword evidence="1" id="KW-0808">Transferase</keyword>
<dbReference type="GO" id="GO:0003964">
    <property type="term" value="F:RNA-directed DNA polymerase activity"/>
    <property type="evidence" value="ECO:0007669"/>
    <property type="project" value="UniProtKB-KW"/>
</dbReference>
<keyword evidence="1" id="KW-0548">Nucleotidyltransferase</keyword>
<organism evidence="1">
    <name type="scientific">Tanacetum cinerariifolium</name>
    <name type="common">Dalmatian daisy</name>
    <name type="synonym">Chrysanthemum cinerariifolium</name>
    <dbReference type="NCBI Taxonomy" id="118510"/>
    <lineage>
        <taxon>Eukaryota</taxon>
        <taxon>Viridiplantae</taxon>
        <taxon>Streptophyta</taxon>
        <taxon>Embryophyta</taxon>
        <taxon>Tracheophyta</taxon>
        <taxon>Spermatophyta</taxon>
        <taxon>Magnoliopsida</taxon>
        <taxon>eudicotyledons</taxon>
        <taxon>Gunneridae</taxon>
        <taxon>Pentapetalae</taxon>
        <taxon>asterids</taxon>
        <taxon>campanulids</taxon>
        <taxon>Asterales</taxon>
        <taxon>Asteraceae</taxon>
        <taxon>Asteroideae</taxon>
        <taxon>Anthemideae</taxon>
        <taxon>Anthemidinae</taxon>
        <taxon>Tanacetum</taxon>
    </lineage>
</organism>
<dbReference type="EMBL" id="BKCJ010194559">
    <property type="protein sequence ID" value="GEY62415.1"/>
    <property type="molecule type" value="Genomic_DNA"/>
</dbReference>
<name>A0A699HRN2_TANCI</name>
<protein>
    <submittedName>
        <fullName evidence="1">Putative reverse transcriptase domain-containing protein</fullName>
    </submittedName>
</protein>
<gene>
    <name evidence="1" type="ORF">Tci_434389</name>
</gene>
<sequence>MSDLGCFGLEHRKGSEVGDSQLTDLELICDMTEKIVQIKNHFLAAHSRQKSYANKRLKPLEFKVGDMVLLKVSPWKGALHMIKEPVEVMDKEVKRLKQSQIPIVKVCWNLEIGLEFTWEREDHIKKKYPHLFTSKDEARKSGYDELSAEMSLPK</sequence>
<proteinExistence type="predicted"/>
<evidence type="ECO:0000313" key="1">
    <source>
        <dbReference type="EMBL" id="GEY62415.1"/>
    </source>
</evidence>
<comment type="caution">
    <text evidence="1">The sequence shown here is derived from an EMBL/GenBank/DDBJ whole genome shotgun (WGS) entry which is preliminary data.</text>
</comment>
<keyword evidence="1" id="KW-0695">RNA-directed DNA polymerase</keyword>
<reference evidence="1" key="1">
    <citation type="journal article" date="2019" name="Sci. Rep.">
        <title>Draft genome of Tanacetum cinerariifolium, the natural source of mosquito coil.</title>
        <authorList>
            <person name="Yamashiro T."/>
            <person name="Shiraishi A."/>
            <person name="Satake H."/>
            <person name="Nakayama K."/>
        </authorList>
    </citation>
    <scope>NUCLEOTIDE SEQUENCE</scope>
</reference>